<evidence type="ECO:0000259" key="3">
    <source>
        <dbReference type="PROSITE" id="PS51820"/>
    </source>
</evidence>
<evidence type="ECO:0000313" key="5">
    <source>
        <dbReference type="Proteomes" id="UP000037069"/>
    </source>
</evidence>
<dbReference type="PROSITE" id="PS51820">
    <property type="entry name" value="PA14"/>
    <property type="match status" value="2"/>
</dbReference>
<dbReference type="Pfam" id="PF10528">
    <property type="entry name" value="GLEYA"/>
    <property type="match status" value="3"/>
</dbReference>
<evidence type="ECO:0000256" key="2">
    <source>
        <dbReference type="SAM" id="SignalP"/>
    </source>
</evidence>
<keyword evidence="2" id="KW-0732">Signal</keyword>
<evidence type="ECO:0000256" key="1">
    <source>
        <dbReference type="SAM" id="MobiDB-lite"/>
    </source>
</evidence>
<name>A0A0L0C144_LUCCU</name>
<gene>
    <name evidence="4" type="ORF">FF38_03549</name>
</gene>
<dbReference type="EMBL" id="JRES01001047">
    <property type="protein sequence ID" value="KNC25977.1"/>
    <property type="molecule type" value="Genomic_DNA"/>
</dbReference>
<feature type="domain" description="PA14" evidence="3">
    <location>
        <begin position="63"/>
        <end position="209"/>
    </location>
</feature>
<dbReference type="AlphaFoldDB" id="A0A0L0C144"/>
<proteinExistence type="predicted"/>
<accession>A0A0L0C144</accession>
<organism evidence="4 5">
    <name type="scientific">Lucilia cuprina</name>
    <name type="common">Green bottle fly</name>
    <name type="synonym">Australian sheep blowfly</name>
    <dbReference type="NCBI Taxonomy" id="7375"/>
    <lineage>
        <taxon>Eukaryota</taxon>
        <taxon>Metazoa</taxon>
        <taxon>Ecdysozoa</taxon>
        <taxon>Arthropoda</taxon>
        <taxon>Hexapoda</taxon>
        <taxon>Insecta</taxon>
        <taxon>Pterygota</taxon>
        <taxon>Neoptera</taxon>
        <taxon>Endopterygota</taxon>
        <taxon>Diptera</taxon>
        <taxon>Brachycera</taxon>
        <taxon>Muscomorpha</taxon>
        <taxon>Oestroidea</taxon>
        <taxon>Calliphoridae</taxon>
        <taxon>Luciliinae</taxon>
        <taxon>Lucilia</taxon>
    </lineage>
</organism>
<sequence length="829" mass="91118">MKLISVLLFYAEIVRGIATPYYAPQRCPSFSQALDGLEVSIYRHPTACSMAVEDADFFAKTYKGLGGLLSQTSGISNLNFAVESQDFDNLSSSIPDFADERNQSNFTLEAKGFFYSTQTGIYKFSFRGNNFAYLDFGLVMEGDCFHGMDYTHSSYGVHSYNTTETKLVHLDKGNHYPFLLLFNSFSNKPVLSLSCTYPDGTSHHNLDFKRTYKGYQGGKLDYSISQDPASVLPDNSNQYDYLNDIVPRNDHEMPLKCYERHKREIVLVTKTSHLPNIIVTKTTWECTPTVTDPTRTAPTTILGPYTLGTFTSYGPHVEMPLPSLPVPNPCKVFNDYRRGFKLSFFHYPLYYSDSYTYPYEFPKNFKNYGGEFATVEGPEDIRFDIGPHDGSFPAFAEGNLFGVNLTVSNFTLLAVGYFMAPETGTYTFNISANDYLYVDFGTTPNGQCCGNDDITFSGKGQWSSKVPVVLTVTLVGDKYYPLSILYNNVLGDVPPSSSATKPELPTITDPSISATTTKTGPYTIGSSTGSGPYVEVPPTPTGYLDPSIPILSPMNCQNFKEGRPGFSVILYHYPLYNSLPQKNPERFIANYMNMGGVYKTLQGVNDISYDYGPHDGSLPWYIEGELYGVNLTISNFTLFAKGYFYAEQSGYYTFEITGNDFFFLDFGTPANGKCCGNEEIIRTSNDGKLSTLMTYPNGTSTDIISVFSNDMSCYENIPTLTDPSNSATTTKTGPFTIGSSTGSGPYPELPTITDPSITATSTKTGPYTIGSSTGSGPYVEVPPSSSATKPELPTITDPSITATSTKTGPYTIGSSTGSGPYYLRGLGIR</sequence>
<dbReference type="Proteomes" id="UP000037069">
    <property type="component" value="Unassembled WGS sequence"/>
</dbReference>
<feature type="compositionally biased region" description="Polar residues" evidence="1">
    <location>
        <begin position="796"/>
        <end position="818"/>
    </location>
</feature>
<feature type="region of interest" description="Disordered" evidence="1">
    <location>
        <begin position="723"/>
        <end position="819"/>
    </location>
</feature>
<feature type="chain" id="PRO_5005535708" description="PA14 domain-containing protein" evidence="2">
    <location>
        <begin position="17"/>
        <end position="829"/>
    </location>
</feature>
<feature type="compositionally biased region" description="Polar residues" evidence="1">
    <location>
        <begin position="723"/>
        <end position="743"/>
    </location>
</feature>
<evidence type="ECO:0000313" key="4">
    <source>
        <dbReference type="EMBL" id="KNC25977.1"/>
    </source>
</evidence>
<dbReference type="Gene3D" id="2.60.120.1560">
    <property type="match status" value="3"/>
</dbReference>
<dbReference type="InterPro" id="IPR037524">
    <property type="entry name" value="PA14/GLEYA"/>
</dbReference>
<dbReference type="InterPro" id="IPR018871">
    <property type="entry name" value="GLEYA_adhesin_domain"/>
</dbReference>
<reference evidence="4 5" key="1">
    <citation type="journal article" date="2015" name="Nat. Commun.">
        <title>Lucilia cuprina genome unlocks parasitic fly biology to underpin future interventions.</title>
        <authorList>
            <person name="Anstead C.A."/>
            <person name="Korhonen P.K."/>
            <person name="Young N.D."/>
            <person name="Hall R.S."/>
            <person name="Jex A.R."/>
            <person name="Murali S.C."/>
            <person name="Hughes D.S."/>
            <person name="Lee S.F."/>
            <person name="Perry T."/>
            <person name="Stroehlein A.J."/>
            <person name="Ansell B.R."/>
            <person name="Breugelmans B."/>
            <person name="Hofmann A."/>
            <person name="Qu J."/>
            <person name="Dugan S."/>
            <person name="Lee S.L."/>
            <person name="Chao H."/>
            <person name="Dinh H."/>
            <person name="Han Y."/>
            <person name="Doddapaneni H.V."/>
            <person name="Worley K.C."/>
            <person name="Muzny D.M."/>
            <person name="Ioannidis P."/>
            <person name="Waterhouse R.M."/>
            <person name="Zdobnov E.M."/>
            <person name="James P.J."/>
            <person name="Bagnall N.H."/>
            <person name="Kotze A.C."/>
            <person name="Gibbs R.A."/>
            <person name="Richards S."/>
            <person name="Batterham P."/>
            <person name="Gasser R.B."/>
        </authorList>
    </citation>
    <scope>NUCLEOTIDE SEQUENCE [LARGE SCALE GENOMIC DNA]</scope>
    <source>
        <strain evidence="4 5">LS</strain>
        <tissue evidence="4">Full body</tissue>
    </source>
</reference>
<protein>
    <recommendedName>
        <fullName evidence="3">PA14 domain-containing protein</fullName>
    </recommendedName>
</protein>
<feature type="domain" description="PA14" evidence="3">
    <location>
        <begin position="350"/>
        <end position="516"/>
    </location>
</feature>
<keyword evidence="5" id="KW-1185">Reference proteome</keyword>
<comment type="caution">
    <text evidence="4">The sequence shown here is derived from an EMBL/GenBank/DDBJ whole genome shotgun (WGS) entry which is preliminary data.</text>
</comment>
<feature type="compositionally biased region" description="Polar residues" evidence="1">
    <location>
        <begin position="753"/>
        <end position="775"/>
    </location>
</feature>
<feature type="signal peptide" evidence="2">
    <location>
        <begin position="1"/>
        <end position="16"/>
    </location>
</feature>